<proteinExistence type="predicted"/>
<keyword evidence="1" id="KW-0812">Transmembrane</keyword>
<accession>A0A1H4AQF6</accession>
<evidence type="ECO:0000256" key="1">
    <source>
        <dbReference type="SAM" id="Phobius"/>
    </source>
</evidence>
<dbReference type="AlphaFoldDB" id="A0A1H4AQF6"/>
<organism evidence="2 3">
    <name type="scientific">Rubrimonas cliftonensis</name>
    <dbReference type="NCBI Taxonomy" id="89524"/>
    <lineage>
        <taxon>Bacteria</taxon>
        <taxon>Pseudomonadati</taxon>
        <taxon>Pseudomonadota</taxon>
        <taxon>Alphaproteobacteria</taxon>
        <taxon>Rhodobacterales</taxon>
        <taxon>Paracoccaceae</taxon>
        <taxon>Rubrimonas</taxon>
    </lineage>
</organism>
<feature type="transmembrane region" description="Helical" evidence="1">
    <location>
        <begin position="118"/>
        <end position="137"/>
    </location>
</feature>
<evidence type="ECO:0000313" key="3">
    <source>
        <dbReference type="Proteomes" id="UP000198703"/>
    </source>
</evidence>
<keyword evidence="1" id="KW-0472">Membrane</keyword>
<dbReference type="Proteomes" id="UP000198703">
    <property type="component" value="Unassembled WGS sequence"/>
</dbReference>
<protein>
    <submittedName>
        <fullName evidence="2">Uncharacterized membrane protein</fullName>
    </submittedName>
</protein>
<name>A0A1H4AQF6_9RHOB</name>
<keyword evidence="1" id="KW-1133">Transmembrane helix</keyword>
<sequence length="150" mass="16007">MAALETGAESRERLVMSQGWSPLWNAGWLIASHAVAAMLAVVLGLVQLLGPKGSQAHRALGWLWVALMLWTAGGSLWIHTMRAFGPFSAIHALSLIVLATTPLAALHGRAGRVARHRTGMIMLYLLALLLAGLFTLAPGRVMHRVVFGAG</sequence>
<dbReference type="STRING" id="89524.SAMN05444370_104320"/>
<reference evidence="2 3" key="1">
    <citation type="submission" date="2016-10" db="EMBL/GenBank/DDBJ databases">
        <authorList>
            <person name="de Groot N.N."/>
        </authorList>
    </citation>
    <scope>NUCLEOTIDE SEQUENCE [LARGE SCALE GENOMIC DNA]</scope>
    <source>
        <strain evidence="2 3">DSM 15345</strain>
    </source>
</reference>
<dbReference type="Pfam" id="PF10067">
    <property type="entry name" value="DUF2306"/>
    <property type="match status" value="1"/>
</dbReference>
<feature type="transmembrane region" description="Helical" evidence="1">
    <location>
        <begin position="60"/>
        <end position="78"/>
    </location>
</feature>
<evidence type="ECO:0000313" key="2">
    <source>
        <dbReference type="EMBL" id="SEA37924.1"/>
    </source>
</evidence>
<dbReference type="InterPro" id="IPR018750">
    <property type="entry name" value="DUF2306_membrane"/>
</dbReference>
<feature type="transmembrane region" description="Helical" evidence="1">
    <location>
        <begin position="26"/>
        <end position="48"/>
    </location>
</feature>
<gene>
    <name evidence="2" type="ORF">SAMN05444370_104320</name>
</gene>
<feature type="transmembrane region" description="Helical" evidence="1">
    <location>
        <begin position="84"/>
        <end position="106"/>
    </location>
</feature>
<keyword evidence="3" id="KW-1185">Reference proteome</keyword>
<dbReference type="EMBL" id="FNQM01000004">
    <property type="protein sequence ID" value="SEA37924.1"/>
    <property type="molecule type" value="Genomic_DNA"/>
</dbReference>